<evidence type="ECO:0000313" key="2">
    <source>
        <dbReference type="Proteomes" id="UP001221150"/>
    </source>
</evidence>
<dbReference type="EMBL" id="JARJBB010000003">
    <property type="protein sequence ID" value="MDF3298751.1"/>
    <property type="molecule type" value="Genomic_DNA"/>
</dbReference>
<proteinExistence type="predicted"/>
<dbReference type="RefSeq" id="WP_276108290.1">
    <property type="nucleotide sequence ID" value="NZ_JARJBB010000003.1"/>
</dbReference>
<protein>
    <submittedName>
        <fullName evidence="1">Uncharacterized protein</fullName>
    </submittedName>
</protein>
<comment type="caution">
    <text evidence="1">The sequence shown here is derived from an EMBL/GenBank/DDBJ whole genome shotgun (WGS) entry which is preliminary data.</text>
</comment>
<organism evidence="1 2">
    <name type="scientific">Streptomyces tropicalis</name>
    <dbReference type="NCBI Taxonomy" id="3034234"/>
    <lineage>
        <taxon>Bacteria</taxon>
        <taxon>Bacillati</taxon>
        <taxon>Actinomycetota</taxon>
        <taxon>Actinomycetes</taxon>
        <taxon>Kitasatosporales</taxon>
        <taxon>Streptomycetaceae</taxon>
        <taxon>Streptomyces</taxon>
    </lineage>
</organism>
<gene>
    <name evidence="1" type="ORF">P3H78_08920</name>
</gene>
<evidence type="ECO:0000313" key="1">
    <source>
        <dbReference type="EMBL" id="MDF3298751.1"/>
    </source>
</evidence>
<sequence length="102" mass="12043">MWDYSVSYQRLLLRSLTEYSPTRVDVLFSNVNFMHLPTDFDRFEVHEDDQFIMPGVEIESPRGKWFIVNEGVGYVHATHCQWHEDEGNSMTPSRFGPFRPTD</sequence>
<name>A0ABT6A274_9ACTN</name>
<keyword evidence="2" id="KW-1185">Reference proteome</keyword>
<reference evidence="1 2" key="1">
    <citation type="submission" date="2023-03" db="EMBL/GenBank/DDBJ databases">
        <title>Draft genome sequence of Streptomyces sp. K1PA1 isolated from peat swamp forest in Thailand.</title>
        <authorList>
            <person name="Klaysubun C."/>
            <person name="Duangmal K."/>
        </authorList>
    </citation>
    <scope>NUCLEOTIDE SEQUENCE [LARGE SCALE GENOMIC DNA]</scope>
    <source>
        <strain evidence="1 2">K1PA1</strain>
    </source>
</reference>
<dbReference type="Proteomes" id="UP001221150">
    <property type="component" value="Unassembled WGS sequence"/>
</dbReference>
<accession>A0ABT6A274</accession>